<dbReference type="InterPro" id="IPR011008">
    <property type="entry name" value="Dimeric_a/b-barrel"/>
</dbReference>
<dbReference type="GO" id="GO:0043565">
    <property type="term" value="F:sequence-specific DNA binding"/>
    <property type="evidence" value="ECO:0007669"/>
    <property type="project" value="InterPro"/>
</dbReference>
<evidence type="ECO:0000256" key="3">
    <source>
        <dbReference type="ARBA" id="ARBA00023163"/>
    </source>
</evidence>
<dbReference type="Proteomes" id="UP000256388">
    <property type="component" value="Unassembled WGS sequence"/>
</dbReference>
<keyword evidence="3" id="KW-0804">Transcription</keyword>
<proteinExistence type="predicted"/>
<sequence length="155" mass="17334">MDDINREILQLLIQKGRLSHELIGQAVNLARPTIHKRVKQLEDQGVIYGYHAQVDWAALGYPLTVFIWVSSRNKSDDTAACLLKLSTSGVIIESCHGVVGEWCLLLQTHVISPTVLKEFIDQIYTVEGVQNTMTILSLSAYRDQCTTILPIKKAT</sequence>
<accession>A0A3E0A4B5</accession>
<evidence type="ECO:0000313" key="6">
    <source>
        <dbReference type="Proteomes" id="UP000256388"/>
    </source>
</evidence>
<dbReference type="InterPro" id="IPR036390">
    <property type="entry name" value="WH_DNA-bd_sf"/>
</dbReference>
<dbReference type="InterPro" id="IPR000485">
    <property type="entry name" value="AsnC-type_HTH_dom"/>
</dbReference>
<evidence type="ECO:0000259" key="4">
    <source>
        <dbReference type="PROSITE" id="PS50956"/>
    </source>
</evidence>
<dbReference type="CDD" id="cd00090">
    <property type="entry name" value="HTH_ARSR"/>
    <property type="match status" value="1"/>
</dbReference>
<keyword evidence="1" id="KW-0805">Transcription regulation</keyword>
<dbReference type="SUPFAM" id="SSF46785">
    <property type="entry name" value="Winged helix' DNA-binding domain"/>
    <property type="match status" value="1"/>
</dbReference>
<dbReference type="GO" id="GO:0005829">
    <property type="term" value="C:cytosol"/>
    <property type="evidence" value="ECO:0007669"/>
    <property type="project" value="TreeGrafter"/>
</dbReference>
<dbReference type="Gene3D" id="3.30.70.920">
    <property type="match status" value="1"/>
</dbReference>
<dbReference type="EMBL" id="QUMS01000005">
    <property type="protein sequence ID" value="REG05430.1"/>
    <property type="molecule type" value="Genomic_DNA"/>
</dbReference>
<organism evidence="5 6">
    <name type="scientific">Pelolinea submarina</name>
    <dbReference type="NCBI Taxonomy" id="913107"/>
    <lineage>
        <taxon>Bacteria</taxon>
        <taxon>Bacillati</taxon>
        <taxon>Chloroflexota</taxon>
        <taxon>Anaerolineae</taxon>
        <taxon>Anaerolineales</taxon>
        <taxon>Anaerolineaceae</taxon>
        <taxon>Pelolinea</taxon>
    </lineage>
</organism>
<reference evidence="5 6" key="1">
    <citation type="submission" date="2018-08" db="EMBL/GenBank/DDBJ databases">
        <title>Genomic Encyclopedia of Type Strains, Phase IV (KMG-IV): sequencing the most valuable type-strain genomes for metagenomic binning, comparative biology and taxonomic classification.</title>
        <authorList>
            <person name="Goeker M."/>
        </authorList>
    </citation>
    <scope>NUCLEOTIDE SEQUENCE [LARGE SCALE GENOMIC DNA]</scope>
    <source>
        <strain evidence="5 6">DSM 23923</strain>
    </source>
</reference>
<dbReference type="InterPro" id="IPR019888">
    <property type="entry name" value="Tscrpt_reg_AsnC-like"/>
</dbReference>
<dbReference type="PRINTS" id="PR00033">
    <property type="entry name" value="HTHASNC"/>
</dbReference>
<evidence type="ECO:0000256" key="2">
    <source>
        <dbReference type="ARBA" id="ARBA00023125"/>
    </source>
</evidence>
<dbReference type="SMART" id="SM00344">
    <property type="entry name" value="HTH_ASNC"/>
    <property type="match status" value="1"/>
</dbReference>
<dbReference type="RefSeq" id="WP_116226096.1">
    <property type="nucleotide sequence ID" value="NZ_AP018437.1"/>
</dbReference>
<comment type="caution">
    <text evidence="5">The sequence shown here is derived from an EMBL/GenBank/DDBJ whole genome shotgun (WGS) entry which is preliminary data.</text>
</comment>
<keyword evidence="6" id="KW-1185">Reference proteome</keyword>
<dbReference type="InterPro" id="IPR019887">
    <property type="entry name" value="Tscrpt_reg_AsnC/Lrp_C"/>
</dbReference>
<dbReference type="PANTHER" id="PTHR30154">
    <property type="entry name" value="LEUCINE-RESPONSIVE REGULATORY PROTEIN"/>
    <property type="match status" value="1"/>
</dbReference>
<gene>
    <name evidence="5" type="ORF">DFR64_2831</name>
</gene>
<evidence type="ECO:0000256" key="1">
    <source>
        <dbReference type="ARBA" id="ARBA00023015"/>
    </source>
</evidence>
<dbReference type="Pfam" id="PF01037">
    <property type="entry name" value="AsnC_trans_reg"/>
    <property type="match status" value="1"/>
</dbReference>
<dbReference type="PANTHER" id="PTHR30154:SF53">
    <property type="entry name" value="HTH-TYPE TRANSCRIPTIONAL REGULATOR LRPC"/>
    <property type="match status" value="1"/>
</dbReference>
<dbReference type="AlphaFoldDB" id="A0A3E0A4B5"/>
<dbReference type="InterPro" id="IPR036388">
    <property type="entry name" value="WH-like_DNA-bd_sf"/>
</dbReference>
<evidence type="ECO:0000313" key="5">
    <source>
        <dbReference type="EMBL" id="REG05430.1"/>
    </source>
</evidence>
<protein>
    <submittedName>
        <fullName evidence="5">AsnC family transcriptional regulator</fullName>
    </submittedName>
</protein>
<dbReference type="Gene3D" id="1.10.10.10">
    <property type="entry name" value="Winged helix-like DNA-binding domain superfamily/Winged helix DNA-binding domain"/>
    <property type="match status" value="1"/>
</dbReference>
<dbReference type="SUPFAM" id="SSF54909">
    <property type="entry name" value="Dimeric alpha+beta barrel"/>
    <property type="match status" value="1"/>
</dbReference>
<dbReference type="Pfam" id="PF13412">
    <property type="entry name" value="HTH_24"/>
    <property type="match status" value="1"/>
</dbReference>
<dbReference type="InterPro" id="IPR011991">
    <property type="entry name" value="ArsR-like_HTH"/>
</dbReference>
<name>A0A3E0A4B5_9CHLR</name>
<dbReference type="GO" id="GO:0043200">
    <property type="term" value="P:response to amino acid"/>
    <property type="evidence" value="ECO:0007669"/>
    <property type="project" value="TreeGrafter"/>
</dbReference>
<dbReference type="PROSITE" id="PS50956">
    <property type="entry name" value="HTH_ASNC_2"/>
    <property type="match status" value="1"/>
</dbReference>
<keyword evidence="2" id="KW-0238">DNA-binding</keyword>
<dbReference type="OrthoDB" id="66249at2"/>
<feature type="domain" description="HTH asnC-type" evidence="4">
    <location>
        <begin position="1"/>
        <end position="62"/>
    </location>
</feature>